<reference evidence="4" key="1">
    <citation type="journal article" date="2015" name="MBio">
        <title>Genome-Resolved Metagenomic Analysis Reveals Roles for Candidate Phyla and Other Microbial Community Members in Biogeochemical Transformations in Oil Reservoirs.</title>
        <authorList>
            <person name="Hu P."/>
            <person name="Tom L."/>
            <person name="Singh A."/>
            <person name="Thomas B.C."/>
            <person name="Baker B.J."/>
            <person name="Piceno Y.M."/>
            <person name="Andersen G.L."/>
            <person name="Banfield J.F."/>
        </authorList>
    </citation>
    <scope>NUCLEOTIDE SEQUENCE [LARGE SCALE GENOMIC DNA]</scope>
</reference>
<name>A0A124FXH6_9BACT</name>
<dbReference type="AlphaFoldDB" id="A0A124FXH6"/>
<accession>A0A124FXH6</accession>
<dbReference type="InterPro" id="IPR036165">
    <property type="entry name" value="YefM-like_sf"/>
</dbReference>
<dbReference type="EMBL" id="LGGP01000421">
    <property type="protein sequence ID" value="KUK78052.1"/>
    <property type="molecule type" value="Genomic_DNA"/>
</dbReference>
<evidence type="ECO:0000256" key="1">
    <source>
        <dbReference type="ARBA" id="ARBA00009981"/>
    </source>
</evidence>
<comment type="similarity">
    <text evidence="1 2">Belongs to the phD/YefM antitoxin family.</text>
</comment>
<organism evidence="3 4">
    <name type="scientific">Mesotoga prima</name>
    <dbReference type="NCBI Taxonomy" id="1184387"/>
    <lineage>
        <taxon>Bacteria</taxon>
        <taxon>Thermotogati</taxon>
        <taxon>Thermotogota</taxon>
        <taxon>Thermotogae</taxon>
        <taxon>Kosmotogales</taxon>
        <taxon>Kosmotogaceae</taxon>
        <taxon>Mesotoga</taxon>
    </lineage>
</organism>
<proteinExistence type="inferred from homology"/>
<comment type="function">
    <text evidence="2">Antitoxin component of a type II toxin-antitoxin (TA) system.</text>
</comment>
<feature type="non-terminal residue" evidence="3">
    <location>
        <position position="1"/>
    </location>
</feature>
<evidence type="ECO:0000256" key="2">
    <source>
        <dbReference type="RuleBase" id="RU362080"/>
    </source>
</evidence>
<comment type="caution">
    <text evidence="3">The sequence shown here is derived from an EMBL/GenBank/DDBJ whole genome shotgun (WGS) entry which is preliminary data.</text>
</comment>
<gene>
    <name evidence="3" type="ORF">XD94_1853</name>
</gene>
<protein>
    <recommendedName>
        <fullName evidence="2">Antitoxin</fullName>
    </recommendedName>
</protein>
<evidence type="ECO:0000313" key="3">
    <source>
        <dbReference type="EMBL" id="KUK78052.1"/>
    </source>
</evidence>
<dbReference type="InterPro" id="IPR006442">
    <property type="entry name" value="Antitoxin_Phd/YefM"/>
</dbReference>
<dbReference type="SUPFAM" id="SSF143120">
    <property type="entry name" value="YefM-like"/>
    <property type="match status" value="1"/>
</dbReference>
<sequence length="94" mass="10666">FMKYIATRDLRSNPSAVWETLDEGSEVIVTVNGKPKAIMIRADEDLEFLIKAISRAKAELAVERMRLQSLKNGLNSLSSEEIEREISESRKADR</sequence>
<dbReference type="Proteomes" id="UP000054092">
    <property type="component" value="Unassembled WGS sequence"/>
</dbReference>
<dbReference type="Pfam" id="PF02604">
    <property type="entry name" value="PhdYeFM_antitox"/>
    <property type="match status" value="1"/>
</dbReference>
<evidence type="ECO:0000313" key="4">
    <source>
        <dbReference type="Proteomes" id="UP000054092"/>
    </source>
</evidence>
<dbReference type="PATRIC" id="fig|1184387.3.peg.323"/>